<dbReference type="GO" id="GO:0030139">
    <property type="term" value="C:endocytic vesicle"/>
    <property type="evidence" value="ECO:0007669"/>
    <property type="project" value="TreeGrafter"/>
</dbReference>
<dbReference type="GO" id="GO:0005794">
    <property type="term" value="C:Golgi apparatus"/>
    <property type="evidence" value="ECO:0007669"/>
    <property type="project" value="TreeGrafter"/>
</dbReference>
<organism evidence="1 2">
    <name type="scientific">Coemansia biformis</name>
    <dbReference type="NCBI Taxonomy" id="1286918"/>
    <lineage>
        <taxon>Eukaryota</taxon>
        <taxon>Fungi</taxon>
        <taxon>Fungi incertae sedis</taxon>
        <taxon>Zoopagomycota</taxon>
        <taxon>Kickxellomycotina</taxon>
        <taxon>Kickxellomycetes</taxon>
        <taxon>Kickxellales</taxon>
        <taxon>Kickxellaceae</taxon>
        <taxon>Coemansia</taxon>
    </lineage>
</organism>
<keyword evidence="2" id="KW-1185">Reference proteome</keyword>
<name>A0A9W7Y7A9_9FUNG</name>
<dbReference type="GO" id="GO:0005829">
    <property type="term" value="C:cytosol"/>
    <property type="evidence" value="ECO:0007669"/>
    <property type="project" value="GOC"/>
</dbReference>
<dbReference type="OrthoDB" id="5592628at2759"/>
<evidence type="ECO:0000313" key="1">
    <source>
        <dbReference type="EMBL" id="KAJ1730406.1"/>
    </source>
</evidence>
<gene>
    <name evidence="1" type="ORF">LPJ61_003024</name>
</gene>
<dbReference type="GO" id="GO:0008104">
    <property type="term" value="P:intracellular protein localization"/>
    <property type="evidence" value="ECO:0007669"/>
    <property type="project" value="TreeGrafter"/>
</dbReference>
<dbReference type="GO" id="GO:0006897">
    <property type="term" value="P:endocytosis"/>
    <property type="evidence" value="ECO:0007669"/>
    <property type="project" value="TreeGrafter"/>
</dbReference>
<dbReference type="EMBL" id="JANBOI010000459">
    <property type="protein sequence ID" value="KAJ1730406.1"/>
    <property type="molecule type" value="Genomic_DNA"/>
</dbReference>
<evidence type="ECO:0000313" key="2">
    <source>
        <dbReference type="Proteomes" id="UP001143981"/>
    </source>
</evidence>
<dbReference type="GO" id="GO:0016020">
    <property type="term" value="C:membrane"/>
    <property type="evidence" value="ECO:0007669"/>
    <property type="project" value="TreeGrafter"/>
</dbReference>
<dbReference type="InterPro" id="IPR011989">
    <property type="entry name" value="ARM-like"/>
</dbReference>
<dbReference type="PANTHER" id="PTHR21663:SF0">
    <property type="entry name" value="HEAT REPEAT-CONTAINING PROTEIN 5B"/>
    <property type="match status" value="1"/>
</dbReference>
<feature type="non-terminal residue" evidence="1">
    <location>
        <position position="1"/>
    </location>
</feature>
<comment type="caution">
    <text evidence="1">The sequence shown here is derived from an EMBL/GenBank/DDBJ whole genome shotgun (WGS) entry which is preliminary data.</text>
</comment>
<reference evidence="1" key="1">
    <citation type="submission" date="2022-07" db="EMBL/GenBank/DDBJ databases">
        <title>Phylogenomic reconstructions and comparative analyses of Kickxellomycotina fungi.</title>
        <authorList>
            <person name="Reynolds N.K."/>
            <person name="Stajich J.E."/>
            <person name="Barry K."/>
            <person name="Grigoriev I.V."/>
            <person name="Crous P."/>
            <person name="Smith M.E."/>
        </authorList>
    </citation>
    <scope>NUCLEOTIDE SEQUENCE</scope>
    <source>
        <strain evidence="1">BCRC 34381</strain>
    </source>
</reference>
<dbReference type="SUPFAM" id="SSF48371">
    <property type="entry name" value="ARM repeat"/>
    <property type="match status" value="1"/>
</dbReference>
<dbReference type="InterPro" id="IPR040108">
    <property type="entry name" value="Laa1/Sip1/HEATR5"/>
</dbReference>
<dbReference type="PANTHER" id="PTHR21663">
    <property type="entry name" value="HYPOTHETICAL HEAT DOMAIN-CONTAINING"/>
    <property type="match status" value="1"/>
</dbReference>
<dbReference type="GO" id="GO:0042147">
    <property type="term" value="P:retrograde transport, endosome to Golgi"/>
    <property type="evidence" value="ECO:0007669"/>
    <property type="project" value="TreeGrafter"/>
</dbReference>
<proteinExistence type="predicted"/>
<dbReference type="Proteomes" id="UP001143981">
    <property type="component" value="Unassembled WGS sequence"/>
</dbReference>
<dbReference type="AlphaFoldDB" id="A0A9W7Y7A9"/>
<accession>A0A9W7Y7A9</accession>
<sequence length="883" mass="92224">MAATPLAFDRERYAVLGAAGEREMHIFRWLSDLDAHLEAGASQEELRGGQALLERILLELATIPTAAQARAGKRNSWLGGGSGSKTGTGPATQVLAQVPKPARAVRELVARCLVRVYDQGQMHGMGDMLYAIQAAMGSGAEAARLAALTCAGALFEALSTKAGFRLLSCFSDFAAIMLKVARTGSERIPVRAAATRALARMLRGGGGKTATEQQAREMLRVVRNNTTHRSPTLVLESLAAIEALATCTPHVRAHSAGDPEQLVSALLPLLATRVLVVRRAAARLAAVLMVCAVAQPPTAPAAAVPLRQIASPVPAPTQLHAASTPVRNSLDVRSTPGMRHATPEPADVAAVRASRDISTSPTLTAPQARSLGRVLGWLSVPFARPTASRETRAGIVDAYAALVDELPCDAVDAHYDELATHVLVDLTQRAQSPADAGEPRRQADALALRNMCAWLLRTLACRLPGAEARLRAAEHLRDRWLRSPRQTPETVATVALDEWRELVTECRVVDDASMGVAELWLGSASEAVRIAAAAALAAMVRAAPTRRTQVVTTLAGRLQTLSAHCATQPADIDAMQHCLGYAAAVAGALSSGDGLLGVPLDLAEWVHSIAVRLLDAAHGRTDPVVVRSTAGAGGADPSGTARALGVQGRAGAGGMALRNMRAGAGWALMAGLAGLGAEFARARMAQWKQLWATALPDGGFVTADASWAERAHMLHARAMALEHMRMVLLAARAALDADAAPRLIACVRATLMFADNALDAPPPPTGGAVTAGALPVRVSLPTLHLAVRARAAQCLRLMHDAGWSLAPAMPAALRLAEQAMTSADSLPETFAAQCSGAAPASDDADAVPPCLRGFRAGPWGYEAEVGVTSLLRADGASGHDFAA</sequence>
<protein>
    <submittedName>
        <fullName evidence="1">Uncharacterized protein</fullName>
    </submittedName>
</protein>
<dbReference type="InterPro" id="IPR016024">
    <property type="entry name" value="ARM-type_fold"/>
</dbReference>
<dbReference type="Gene3D" id="1.25.10.10">
    <property type="entry name" value="Leucine-rich Repeat Variant"/>
    <property type="match status" value="1"/>
</dbReference>